<dbReference type="Proteomes" id="UP001595783">
    <property type="component" value="Unassembled WGS sequence"/>
</dbReference>
<dbReference type="InterPro" id="IPR011961">
    <property type="entry name" value="RimM"/>
</dbReference>
<reference evidence="9" key="1">
    <citation type="journal article" date="2019" name="Int. J. Syst. Evol. Microbiol.">
        <title>The Global Catalogue of Microorganisms (GCM) 10K type strain sequencing project: providing services to taxonomists for standard genome sequencing and annotation.</title>
        <authorList>
            <consortium name="The Broad Institute Genomics Platform"/>
            <consortium name="The Broad Institute Genome Sequencing Center for Infectious Disease"/>
            <person name="Wu L."/>
            <person name="Ma J."/>
        </authorList>
    </citation>
    <scope>NUCLEOTIDE SEQUENCE [LARGE SCALE GENOMIC DNA]</scope>
    <source>
        <strain evidence="9">CCUG 53816</strain>
    </source>
</reference>
<comment type="subunit">
    <text evidence="5">Binds ribosomal protein uS19.</text>
</comment>
<comment type="subcellular location">
    <subcellularLocation>
        <location evidence="5">Cytoplasm</location>
    </subcellularLocation>
</comment>
<comment type="function">
    <text evidence="5">An accessory protein needed during the final step in the assembly of 30S ribosomal subunit, possibly for assembly of the head region. Essential for efficient processing of 16S rRNA. May be needed both before and after RbfA during the maturation of 16S rRNA. It has affinity for free ribosomal 30S subunits but not for 70S ribosomes.</text>
</comment>
<dbReference type="PANTHER" id="PTHR33692">
    <property type="entry name" value="RIBOSOME MATURATION FACTOR RIMM"/>
    <property type="match status" value="1"/>
</dbReference>
<dbReference type="Pfam" id="PF01782">
    <property type="entry name" value="RimM"/>
    <property type="match status" value="1"/>
</dbReference>
<dbReference type="InterPro" id="IPR002676">
    <property type="entry name" value="RimM_N"/>
</dbReference>
<dbReference type="SUPFAM" id="SSF50346">
    <property type="entry name" value="PRC-barrel domain"/>
    <property type="match status" value="1"/>
</dbReference>
<organism evidence="8 9">
    <name type="scientific">Helicobacter baculiformis</name>
    <dbReference type="NCBI Taxonomy" id="427351"/>
    <lineage>
        <taxon>Bacteria</taxon>
        <taxon>Pseudomonadati</taxon>
        <taxon>Campylobacterota</taxon>
        <taxon>Epsilonproteobacteria</taxon>
        <taxon>Campylobacterales</taxon>
        <taxon>Helicobacteraceae</taxon>
        <taxon>Helicobacter</taxon>
    </lineage>
</organism>
<sequence>MVVGHLGRAVGLKGGLKLALEGDFIECLQSGVRAYAYHTALKPTSPISLSIARFEAQKKLIFFEEIQSLEQAKTLACSVLAMSQEDSLKYCPLREGEFLYFQLLGLQVVEKEEVLGVVVRIERLANTDYLFVQNTQKTFLIPYIDAYIVRVDLHSQRIHTHNAKGLLEES</sequence>
<dbReference type="EMBL" id="JBHRZO010000048">
    <property type="protein sequence ID" value="MFC3848195.1"/>
    <property type="molecule type" value="Genomic_DNA"/>
</dbReference>
<evidence type="ECO:0000313" key="9">
    <source>
        <dbReference type="Proteomes" id="UP001595783"/>
    </source>
</evidence>
<dbReference type="Gene3D" id="2.40.30.60">
    <property type="entry name" value="RimM"/>
    <property type="match status" value="1"/>
</dbReference>
<feature type="domain" description="RimM N-terminal" evidence="6">
    <location>
        <begin position="2"/>
        <end position="85"/>
    </location>
</feature>
<evidence type="ECO:0000256" key="2">
    <source>
        <dbReference type="ARBA" id="ARBA00022517"/>
    </source>
</evidence>
<keyword evidence="9" id="KW-1185">Reference proteome</keyword>
<evidence type="ECO:0000256" key="5">
    <source>
        <dbReference type="HAMAP-Rule" id="MF_00014"/>
    </source>
</evidence>
<keyword evidence="3 5" id="KW-0698">rRNA processing</keyword>
<keyword evidence="4 5" id="KW-0143">Chaperone</keyword>
<evidence type="ECO:0000259" key="6">
    <source>
        <dbReference type="Pfam" id="PF01782"/>
    </source>
</evidence>
<name>A0ABV7ZJ12_9HELI</name>
<feature type="domain" description="Ribosome maturation factor RimM PRC barrel" evidence="7">
    <location>
        <begin position="101"/>
        <end position="165"/>
    </location>
</feature>
<dbReference type="RefSeq" id="WP_233708930.1">
    <property type="nucleotide sequence ID" value="NZ_FZMF01000002.1"/>
</dbReference>
<dbReference type="NCBIfam" id="TIGR02273">
    <property type="entry name" value="16S_RimM"/>
    <property type="match status" value="1"/>
</dbReference>
<comment type="similarity">
    <text evidence="5">Belongs to the RimM family.</text>
</comment>
<dbReference type="HAMAP" id="MF_00014">
    <property type="entry name" value="Ribosome_mat_RimM"/>
    <property type="match status" value="1"/>
</dbReference>
<dbReference type="InterPro" id="IPR056792">
    <property type="entry name" value="PRC_RimM"/>
</dbReference>
<dbReference type="InterPro" id="IPR036976">
    <property type="entry name" value="RimM_N_sf"/>
</dbReference>
<dbReference type="Pfam" id="PF24986">
    <property type="entry name" value="PRC_RimM"/>
    <property type="match status" value="1"/>
</dbReference>
<accession>A0ABV7ZJ12</accession>
<protein>
    <recommendedName>
        <fullName evidence="5">Ribosome maturation factor RimM</fullName>
    </recommendedName>
</protein>
<keyword evidence="1 5" id="KW-0963">Cytoplasm</keyword>
<comment type="domain">
    <text evidence="5">The PRC barrel domain binds ribosomal protein uS19.</text>
</comment>
<evidence type="ECO:0000256" key="3">
    <source>
        <dbReference type="ARBA" id="ARBA00022552"/>
    </source>
</evidence>
<keyword evidence="2 5" id="KW-0690">Ribosome biogenesis</keyword>
<dbReference type="PANTHER" id="PTHR33692:SF1">
    <property type="entry name" value="RIBOSOME MATURATION FACTOR RIMM"/>
    <property type="match status" value="1"/>
</dbReference>
<dbReference type="Gene3D" id="2.30.30.240">
    <property type="entry name" value="PRC-barrel domain"/>
    <property type="match status" value="1"/>
</dbReference>
<evidence type="ECO:0000313" key="8">
    <source>
        <dbReference type="EMBL" id="MFC3848195.1"/>
    </source>
</evidence>
<proteinExistence type="inferred from homology"/>
<dbReference type="InterPro" id="IPR011033">
    <property type="entry name" value="PRC_barrel-like_sf"/>
</dbReference>
<evidence type="ECO:0000256" key="4">
    <source>
        <dbReference type="ARBA" id="ARBA00023186"/>
    </source>
</evidence>
<evidence type="ECO:0000256" key="1">
    <source>
        <dbReference type="ARBA" id="ARBA00022490"/>
    </source>
</evidence>
<gene>
    <name evidence="5 8" type="primary">rimM</name>
    <name evidence="8" type="ORF">ACFOPX_06630</name>
</gene>
<evidence type="ECO:0000259" key="7">
    <source>
        <dbReference type="Pfam" id="PF24986"/>
    </source>
</evidence>
<comment type="caution">
    <text evidence="8">The sequence shown here is derived from an EMBL/GenBank/DDBJ whole genome shotgun (WGS) entry which is preliminary data.</text>
</comment>